<reference evidence="1 2" key="1">
    <citation type="journal article" date="2023" name="Science">
        <title>Complex scaffold remodeling in plant triterpene biosynthesis.</title>
        <authorList>
            <person name="De La Pena R."/>
            <person name="Hodgson H."/>
            <person name="Liu J.C."/>
            <person name="Stephenson M.J."/>
            <person name="Martin A.C."/>
            <person name="Owen C."/>
            <person name="Harkess A."/>
            <person name="Leebens-Mack J."/>
            <person name="Jimenez L.E."/>
            <person name="Osbourn A."/>
            <person name="Sattely E.S."/>
        </authorList>
    </citation>
    <scope>NUCLEOTIDE SEQUENCE [LARGE SCALE GENOMIC DNA]</scope>
    <source>
        <strain evidence="2">cv. JPN11</strain>
        <tissue evidence="1">Leaf</tissue>
    </source>
</reference>
<comment type="caution">
    <text evidence="1">The sequence shown here is derived from an EMBL/GenBank/DDBJ whole genome shotgun (WGS) entry which is preliminary data.</text>
</comment>
<protein>
    <submittedName>
        <fullName evidence="1">Death domain associated protein</fullName>
    </submittedName>
</protein>
<keyword evidence="2" id="KW-1185">Reference proteome</keyword>
<evidence type="ECO:0000313" key="1">
    <source>
        <dbReference type="EMBL" id="KAJ4728037.1"/>
    </source>
</evidence>
<gene>
    <name evidence="1" type="ORF">OWV82_001040</name>
</gene>
<dbReference type="EMBL" id="CM051394">
    <property type="protein sequence ID" value="KAJ4728037.1"/>
    <property type="molecule type" value="Genomic_DNA"/>
</dbReference>
<organism evidence="1 2">
    <name type="scientific">Melia azedarach</name>
    <name type="common">Chinaberry tree</name>
    <dbReference type="NCBI Taxonomy" id="155640"/>
    <lineage>
        <taxon>Eukaryota</taxon>
        <taxon>Viridiplantae</taxon>
        <taxon>Streptophyta</taxon>
        <taxon>Embryophyta</taxon>
        <taxon>Tracheophyta</taxon>
        <taxon>Spermatophyta</taxon>
        <taxon>Magnoliopsida</taxon>
        <taxon>eudicotyledons</taxon>
        <taxon>Gunneridae</taxon>
        <taxon>Pentapetalae</taxon>
        <taxon>rosids</taxon>
        <taxon>malvids</taxon>
        <taxon>Sapindales</taxon>
        <taxon>Meliaceae</taxon>
        <taxon>Melia</taxon>
    </lineage>
</organism>
<accession>A0ACC1YX53</accession>
<name>A0ACC1YX53_MELAZ</name>
<dbReference type="Proteomes" id="UP001164539">
    <property type="component" value="Chromosome 1"/>
</dbReference>
<evidence type="ECO:0000313" key="2">
    <source>
        <dbReference type="Proteomes" id="UP001164539"/>
    </source>
</evidence>
<proteinExistence type="predicted"/>
<sequence length="156" mass="17644">MWAVSPIPSAPFLSTPTRQSLLRSLSRSNPPKNDGDGAYHEDMGGLGHRHTHLTNLNPSTRNSIPVSKRQKQKKADGKQLSGSDVLWALQRAAAMKRENKKSKKRREVSSANTYREDKNEDDDVDYSNVKPLCIKAEWAAKLDDLEKRLQELSEFE</sequence>